<dbReference type="AlphaFoldDB" id="A0A7W6FZZ1"/>
<reference evidence="1 2" key="1">
    <citation type="submission" date="2020-08" db="EMBL/GenBank/DDBJ databases">
        <title>Genomic Encyclopedia of Type Strains, Phase IV (KMG-IV): sequencing the most valuable type-strain genomes for metagenomic binning, comparative biology and taxonomic classification.</title>
        <authorList>
            <person name="Goeker M."/>
        </authorList>
    </citation>
    <scope>NUCLEOTIDE SEQUENCE [LARGE SCALE GENOMIC DNA]</scope>
    <source>
        <strain evidence="1 2">DSM 27568</strain>
    </source>
</reference>
<evidence type="ECO:0000313" key="2">
    <source>
        <dbReference type="Proteomes" id="UP000561459"/>
    </source>
</evidence>
<dbReference type="Proteomes" id="UP000561459">
    <property type="component" value="Unassembled WGS sequence"/>
</dbReference>
<dbReference type="RefSeq" id="WP_183618687.1">
    <property type="nucleotide sequence ID" value="NZ_JACIDY010000011.1"/>
</dbReference>
<comment type="caution">
    <text evidence="1">The sequence shown here is derived from an EMBL/GenBank/DDBJ whole genome shotgun (WGS) entry which is preliminary data.</text>
</comment>
<evidence type="ECO:0008006" key="3">
    <source>
        <dbReference type="Google" id="ProtNLM"/>
    </source>
</evidence>
<keyword evidence="2" id="KW-1185">Reference proteome</keyword>
<organism evidence="1 2">
    <name type="scientific">Novosphingobium fluoreni</name>
    <dbReference type="NCBI Taxonomy" id="1391222"/>
    <lineage>
        <taxon>Bacteria</taxon>
        <taxon>Pseudomonadati</taxon>
        <taxon>Pseudomonadota</taxon>
        <taxon>Alphaproteobacteria</taxon>
        <taxon>Sphingomonadales</taxon>
        <taxon>Sphingomonadaceae</taxon>
        <taxon>Novosphingobium</taxon>
    </lineage>
</organism>
<gene>
    <name evidence="1" type="ORF">GGR39_003276</name>
</gene>
<name>A0A7W6FZZ1_9SPHN</name>
<evidence type="ECO:0000313" key="1">
    <source>
        <dbReference type="EMBL" id="MBB3941595.1"/>
    </source>
</evidence>
<protein>
    <recommendedName>
        <fullName evidence="3">GIY-YIG nuclease family protein</fullName>
    </recommendedName>
</protein>
<proteinExistence type="predicted"/>
<dbReference type="EMBL" id="JACIDY010000011">
    <property type="protein sequence ID" value="MBB3941595.1"/>
    <property type="molecule type" value="Genomic_DNA"/>
</dbReference>
<sequence length="80" mass="9049">MPVYFIHQISTGEPRLKIRRAKDIFRRRDISQIGNPETLVLVGWINTNAESALEAQLDISKNPWFGAKARRGVIMPASTT</sequence>
<accession>A0A7W6FZZ1</accession>